<dbReference type="Gene3D" id="6.10.250.2750">
    <property type="match status" value="1"/>
</dbReference>
<dbReference type="InterPro" id="IPR015813">
    <property type="entry name" value="Pyrv/PenolPyrv_kinase-like_dom"/>
</dbReference>
<dbReference type="InterPro" id="IPR039556">
    <property type="entry name" value="ICL/PEPM"/>
</dbReference>
<dbReference type="EMBL" id="QUAB01000014">
    <property type="protein sequence ID" value="REJ07806.1"/>
    <property type="molecule type" value="Genomic_DNA"/>
</dbReference>
<proteinExistence type="predicted"/>
<keyword evidence="1" id="KW-0456">Lyase</keyword>
<name>A0A371NX69_9MICO</name>
<accession>A0A371NX69</accession>
<evidence type="ECO:0000313" key="2">
    <source>
        <dbReference type="Proteomes" id="UP000262172"/>
    </source>
</evidence>
<evidence type="ECO:0000313" key="1">
    <source>
        <dbReference type="EMBL" id="REJ07806.1"/>
    </source>
</evidence>
<dbReference type="OrthoDB" id="9780430at2"/>
<dbReference type="InterPro" id="IPR040442">
    <property type="entry name" value="Pyrv_kinase-like_dom_sf"/>
</dbReference>
<dbReference type="SUPFAM" id="SSF51621">
    <property type="entry name" value="Phosphoenolpyruvate/pyruvate domain"/>
    <property type="match status" value="1"/>
</dbReference>
<protein>
    <submittedName>
        <fullName evidence="1">Isocitrate lyase/phosphoenolpyruvate mutase family protein</fullName>
    </submittedName>
</protein>
<dbReference type="PANTHER" id="PTHR42905:SF16">
    <property type="entry name" value="CARBOXYPHOSPHONOENOLPYRUVATE PHOSPHONOMUTASE-LIKE PROTEIN (AFU_ORTHOLOGUE AFUA_5G07230)"/>
    <property type="match status" value="1"/>
</dbReference>
<gene>
    <name evidence="1" type="ORF">DY023_02235</name>
</gene>
<dbReference type="CDD" id="cd00377">
    <property type="entry name" value="ICL_PEPM"/>
    <property type="match status" value="1"/>
</dbReference>
<dbReference type="GO" id="GO:0016829">
    <property type="term" value="F:lyase activity"/>
    <property type="evidence" value="ECO:0007669"/>
    <property type="project" value="UniProtKB-KW"/>
</dbReference>
<comment type="caution">
    <text evidence="1">The sequence shown here is derived from an EMBL/GenBank/DDBJ whole genome shotgun (WGS) entry which is preliminary data.</text>
</comment>
<dbReference type="Gene3D" id="3.20.20.60">
    <property type="entry name" value="Phosphoenolpyruvate-binding domains"/>
    <property type="match status" value="1"/>
</dbReference>
<organism evidence="1 2">
    <name type="scientific">Microbacterium bovistercoris</name>
    <dbReference type="NCBI Taxonomy" id="2293570"/>
    <lineage>
        <taxon>Bacteria</taxon>
        <taxon>Bacillati</taxon>
        <taxon>Actinomycetota</taxon>
        <taxon>Actinomycetes</taxon>
        <taxon>Micrococcales</taxon>
        <taxon>Microbacteriaceae</taxon>
        <taxon>Microbacterium</taxon>
    </lineage>
</organism>
<dbReference type="PANTHER" id="PTHR42905">
    <property type="entry name" value="PHOSPHOENOLPYRUVATE CARBOXYLASE"/>
    <property type="match status" value="1"/>
</dbReference>
<sequence>MDFLDDDGGTATRSRALLALHEGRGFLIPNAWNAGSARILEQVGFPAIATTSAGIAWSCGMPDGGPIGPDAMFENLASIVGAVAVPVSADLEAGYGETPEDVGFTVARAAEMGLAGGNLEDAVGGNLLEAGVAAERIAAARAAAPEGTFVLNARTDTYFSSFDGDCFAETIRRASRYIDAGADCIFVPGVRDAETIRRLAAEIPVPLNMVAGLTAPVLDAPTLFSLGVKRVSVGGSIARVAFSAVERAATELFETGTLGFLDGAATYADLQRRFSG</sequence>
<dbReference type="RefSeq" id="WP_116240720.1">
    <property type="nucleotide sequence ID" value="NZ_QUAB01000014.1"/>
</dbReference>
<reference evidence="1 2" key="1">
    <citation type="submission" date="2018-08" db="EMBL/GenBank/DDBJ databases">
        <title>Isolation, diversity and antifungal activity of Actinobacteria from cow dung.</title>
        <authorList>
            <person name="Ling L."/>
        </authorList>
    </citation>
    <scope>NUCLEOTIDE SEQUENCE [LARGE SCALE GENOMIC DNA]</scope>
    <source>
        <strain evidence="1 2">NEAU-LLE</strain>
    </source>
</reference>
<dbReference type="Pfam" id="PF13714">
    <property type="entry name" value="PEP_mutase"/>
    <property type="match status" value="1"/>
</dbReference>
<dbReference type="Proteomes" id="UP000262172">
    <property type="component" value="Unassembled WGS sequence"/>
</dbReference>
<keyword evidence="1" id="KW-0670">Pyruvate</keyword>
<dbReference type="AlphaFoldDB" id="A0A371NX69"/>
<keyword evidence="2" id="KW-1185">Reference proteome</keyword>